<dbReference type="EMBL" id="JEMT01006737">
    <property type="protein sequence ID" value="EXX78962.1"/>
    <property type="molecule type" value="Genomic_DNA"/>
</dbReference>
<proteinExistence type="predicted"/>
<evidence type="ECO:0000313" key="1">
    <source>
        <dbReference type="EMBL" id="EXX55487.1"/>
    </source>
</evidence>
<sequence length="107" mass="12295">MLKWIIGDRRVRLDIKKLEDLSSAELREIANISAVGNIISLNDKDDDITDNILLEGRREMEIQTCTNLVLEDFIDLSQTFDNIETVNLENNDNVDKRNGNMNFDPIT</sequence>
<comment type="caution">
    <text evidence="1">The sequence shown here is derived from an EMBL/GenBank/DDBJ whole genome shotgun (WGS) entry which is preliminary data.</text>
</comment>
<dbReference type="Proteomes" id="UP000022910">
    <property type="component" value="Unassembled WGS sequence"/>
</dbReference>
<name>A0A015IEA4_RHIIW</name>
<reference evidence="1 3" key="1">
    <citation type="submission" date="2014-02" db="EMBL/GenBank/DDBJ databases">
        <title>Single nucleus genome sequencing reveals high similarity among nuclei of an endomycorrhizal fungus.</title>
        <authorList>
            <person name="Lin K."/>
            <person name="Geurts R."/>
            <person name="Zhang Z."/>
            <person name="Limpens E."/>
            <person name="Saunders D.G."/>
            <person name="Mu D."/>
            <person name="Pang E."/>
            <person name="Cao H."/>
            <person name="Cha H."/>
            <person name="Lin T."/>
            <person name="Zhou Q."/>
            <person name="Shang Y."/>
            <person name="Li Y."/>
            <person name="Ivanov S."/>
            <person name="Sharma T."/>
            <person name="Velzen R.V."/>
            <person name="Ruijter N.D."/>
            <person name="Aanen D.K."/>
            <person name="Win J."/>
            <person name="Kamoun S."/>
            <person name="Bisseling T."/>
            <person name="Huang S."/>
        </authorList>
    </citation>
    <scope>NUCLEOTIDE SEQUENCE [LARGE SCALE GENOMIC DNA]</scope>
    <source>
        <strain evidence="1">DAOM 197198w</strain>
        <strain evidence="3">DAOM197198w</strain>
    </source>
</reference>
<dbReference type="AlphaFoldDB" id="A0A015IEA4"/>
<evidence type="ECO:0000313" key="3">
    <source>
        <dbReference type="Proteomes" id="UP000022910"/>
    </source>
</evidence>
<dbReference type="EMBL" id="JEMT01028156">
    <property type="protein sequence ID" value="EXX55487.1"/>
    <property type="molecule type" value="Genomic_DNA"/>
</dbReference>
<keyword evidence="3" id="KW-1185">Reference proteome</keyword>
<organism evidence="1 3">
    <name type="scientific">Rhizophagus irregularis (strain DAOM 197198w)</name>
    <name type="common">Glomus intraradices</name>
    <dbReference type="NCBI Taxonomy" id="1432141"/>
    <lineage>
        <taxon>Eukaryota</taxon>
        <taxon>Fungi</taxon>
        <taxon>Fungi incertae sedis</taxon>
        <taxon>Mucoromycota</taxon>
        <taxon>Glomeromycotina</taxon>
        <taxon>Glomeromycetes</taxon>
        <taxon>Glomerales</taxon>
        <taxon>Glomeraceae</taxon>
        <taxon>Rhizophagus</taxon>
    </lineage>
</organism>
<evidence type="ECO:0000313" key="2">
    <source>
        <dbReference type="EMBL" id="EXX78962.1"/>
    </source>
</evidence>
<protein>
    <submittedName>
        <fullName evidence="1">Uncharacterized protein</fullName>
    </submittedName>
</protein>
<dbReference type="OrthoDB" id="2481231at2759"/>
<accession>A0A015IEA4</accession>
<dbReference type="HOGENOM" id="CLU_2211377_0_0_1"/>
<gene>
    <name evidence="2" type="ORF">RirG_010190</name>
    <name evidence="1" type="ORF">RirG_225020</name>
</gene>